<dbReference type="GO" id="GO:0003677">
    <property type="term" value="F:DNA binding"/>
    <property type="evidence" value="ECO:0007669"/>
    <property type="project" value="UniProtKB-KW"/>
</dbReference>
<evidence type="ECO:0000256" key="3">
    <source>
        <dbReference type="ARBA" id="ARBA00023125"/>
    </source>
</evidence>
<dbReference type="InterPro" id="IPR005119">
    <property type="entry name" value="LysR_subst-bd"/>
</dbReference>
<comment type="similarity">
    <text evidence="1">Belongs to the LysR transcriptional regulatory family.</text>
</comment>
<dbReference type="Proteomes" id="UP000620327">
    <property type="component" value="Unassembled WGS sequence"/>
</dbReference>
<dbReference type="RefSeq" id="WP_187016026.1">
    <property type="nucleotide sequence ID" value="NZ_JACOQI010000023.1"/>
</dbReference>
<evidence type="ECO:0000313" key="7">
    <source>
        <dbReference type="Proteomes" id="UP000620327"/>
    </source>
</evidence>
<protein>
    <submittedName>
        <fullName evidence="6">LysR family transcriptional regulator</fullName>
    </submittedName>
</protein>
<name>A0A923MKK6_9FIRM</name>
<comment type="caution">
    <text evidence="6">The sequence shown here is derived from an EMBL/GenBank/DDBJ whole genome shotgun (WGS) entry which is preliminary data.</text>
</comment>
<evidence type="ECO:0000256" key="2">
    <source>
        <dbReference type="ARBA" id="ARBA00023015"/>
    </source>
</evidence>
<dbReference type="CDD" id="cd08414">
    <property type="entry name" value="PBP2_LTTR_aromatics_like"/>
    <property type="match status" value="1"/>
</dbReference>
<dbReference type="InterPro" id="IPR000847">
    <property type="entry name" value="LysR_HTH_N"/>
</dbReference>
<dbReference type="PROSITE" id="PS50931">
    <property type="entry name" value="HTH_LYSR"/>
    <property type="match status" value="1"/>
</dbReference>
<dbReference type="PANTHER" id="PTHR30346">
    <property type="entry name" value="TRANSCRIPTIONAL DUAL REGULATOR HCAR-RELATED"/>
    <property type="match status" value="1"/>
</dbReference>
<dbReference type="PRINTS" id="PR00039">
    <property type="entry name" value="HTHLYSR"/>
</dbReference>
<keyword evidence="2" id="KW-0805">Transcription regulation</keyword>
<dbReference type="GO" id="GO:0003700">
    <property type="term" value="F:DNA-binding transcription factor activity"/>
    <property type="evidence" value="ECO:0007669"/>
    <property type="project" value="InterPro"/>
</dbReference>
<evidence type="ECO:0000259" key="5">
    <source>
        <dbReference type="PROSITE" id="PS50931"/>
    </source>
</evidence>
<dbReference type="Gene3D" id="1.10.10.10">
    <property type="entry name" value="Winged helix-like DNA-binding domain superfamily/Winged helix DNA-binding domain"/>
    <property type="match status" value="1"/>
</dbReference>
<dbReference type="EMBL" id="JACOQI010000023">
    <property type="protein sequence ID" value="MBC5771835.1"/>
    <property type="molecule type" value="Genomic_DNA"/>
</dbReference>
<dbReference type="Pfam" id="PF03466">
    <property type="entry name" value="LysR_substrate"/>
    <property type="match status" value="1"/>
</dbReference>
<dbReference type="SUPFAM" id="SSF46785">
    <property type="entry name" value="Winged helix' DNA-binding domain"/>
    <property type="match status" value="1"/>
</dbReference>
<dbReference type="SUPFAM" id="SSF53850">
    <property type="entry name" value="Periplasmic binding protein-like II"/>
    <property type="match status" value="1"/>
</dbReference>
<evidence type="ECO:0000256" key="1">
    <source>
        <dbReference type="ARBA" id="ARBA00009437"/>
    </source>
</evidence>
<feature type="domain" description="HTH lysR-type" evidence="5">
    <location>
        <begin position="1"/>
        <end position="58"/>
    </location>
</feature>
<gene>
    <name evidence="6" type="ORF">H8Z83_16180</name>
</gene>
<dbReference type="Pfam" id="PF00126">
    <property type="entry name" value="HTH_1"/>
    <property type="match status" value="1"/>
</dbReference>
<dbReference type="GO" id="GO:0032993">
    <property type="term" value="C:protein-DNA complex"/>
    <property type="evidence" value="ECO:0007669"/>
    <property type="project" value="TreeGrafter"/>
</dbReference>
<keyword evidence="7" id="KW-1185">Reference proteome</keyword>
<dbReference type="InterPro" id="IPR036390">
    <property type="entry name" value="WH_DNA-bd_sf"/>
</dbReference>
<evidence type="ECO:0000256" key="4">
    <source>
        <dbReference type="ARBA" id="ARBA00023163"/>
    </source>
</evidence>
<proteinExistence type="inferred from homology"/>
<keyword evidence="3" id="KW-0238">DNA-binding</keyword>
<dbReference type="Gene3D" id="3.40.190.10">
    <property type="entry name" value="Periplasmic binding protein-like II"/>
    <property type="match status" value="2"/>
</dbReference>
<evidence type="ECO:0000313" key="6">
    <source>
        <dbReference type="EMBL" id="MBC5771835.1"/>
    </source>
</evidence>
<organism evidence="6 7">
    <name type="scientific">Dysosmobacter segnis</name>
    <dbReference type="NCBI Taxonomy" id="2763042"/>
    <lineage>
        <taxon>Bacteria</taxon>
        <taxon>Bacillati</taxon>
        <taxon>Bacillota</taxon>
        <taxon>Clostridia</taxon>
        <taxon>Eubacteriales</taxon>
        <taxon>Oscillospiraceae</taxon>
        <taxon>Dysosmobacter</taxon>
    </lineage>
</organism>
<reference evidence="6" key="1">
    <citation type="submission" date="2020-08" db="EMBL/GenBank/DDBJ databases">
        <title>Genome public.</title>
        <authorList>
            <person name="Liu C."/>
            <person name="Sun Q."/>
        </authorList>
    </citation>
    <scope>NUCLEOTIDE SEQUENCE</scope>
    <source>
        <strain evidence="6">BX15</strain>
    </source>
</reference>
<dbReference type="InterPro" id="IPR036388">
    <property type="entry name" value="WH-like_DNA-bd_sf"/>
</dbReference>
<dbReference type="PANTHER" id="PTHR30346:SF0">
    <property type="entry name" value="HCA OPERON TRANSCRIPTIONAL ACTIVATOR HCAR"/>
    <property type="match status" value="1"/>
</dbReference>
<dbReference type="AlphaFoldDB" id="A0A923MKK6"/>
<keyword evidence="4" id="KW-0804">Transcription</keyword>
<sequence length="300" mass="33756">MNRNQLKYFVAAAESRSFTKAAEQFYISQTAITQQIRLLEEALGCPLFDRSTRPVSLTPAGTIFLREAKGILERMSRAQERVHDASTGLSGTLRVGYVRGYERSDLSAHVRQFHQQNSNVLITFYRCSTDALAAGLLHHEYDIIFTWDSTNLKTQEGVACRTVEKARLVVALYAGHPLAQRQQLRRQELRGEAILYMSPDAADDSYGDAFFMQLYNEAGYKPNILFRSADTESILMMVSAEEGISILPAYCVEKLYNADNLVFVPLIGEGEVEEIIAAWQTTNPNPALARFLAMTPPQWE</sequence>
<accession>A0A923MKK6</accession>
<dbReference type="FunFam" id="1.10.10.10:FF:000001">
    <property type="entry name" value="LysR family transcriptional regulator"/>
    <property type="match status" value="1"/>
</dbReference>